<dbReference type="Proteomes" id="UP000256970">
    <property type="component" value="Unassembled WGS sequence"/>
</dbReference>
<dbReference type="Pfam" id="PF12697">
    <property type="entry name" value="Abhydrolase_6"/>
    <property type="match status" value="1"/>
</dbReference>
<evidence type="ECO:0000313" key="4">
    <source>
        <dbReference type="Proteomes" id="UP000256970"/>
    </source>
</evidence>
<dbReference type="SUPFAM" id="SSF53474">
    <property type="entry name" value="alpha/beta-Hydrolases"/>
    <property type="match status" value="1"/>
</dbReference>
<comment type="similarity">
    <text evidence="1">Belongs to the peptidase S33 family.</text>
</comment>
<evidence type="ECO:0000256" key="2">
    <source>
        <dbReference type="ARBA" id="ARBA00022801"/>
    </source>
</evidence>
<dbReference type="PANTHER" id="PTHR43248:SF14">
    <property type="entry name" value="ALPHA_BETA-HYDROLASES SUPERFAMILY PROTEIN"/>
    <property type="match status" value="1"/>
</dbReference>
<dbReference type="EMBL" id="FNXT01001326">
    <property type="protein sequence ID" value="SZX78554.1"/>
    <property type="molecule type" value="Genomic_DNA"/>
</dbReference>
<dbReference type="InterPro" id="IPR029058">
    <property type="entry name" value="AB_hydrolase_fold"/>
</dbReference>
<dbReference type="InterPro" id="IPR051601">
    <property type="entry name" value="Serine_prot/Carboxylest_S33"/>
</dbReference>
<sequence>MALHAQQGRLAGHRSRQSLQVNATATLTRSVPHIGRASELPKRTVSSPAPPAPLAFEVIKGNLVRFSSDAQSKNVPTAVLVHGILGSRRNLHSFAHMIVEGFPSWQVMLVDLRCHGESSVSAGGVPAVGPHTVQTAARDVLALLREQRMFPHMLVGHSFGGKVVMSMAQQFGAQLPRPVQAWVLDTLPGEVRAGGPGRADHPADLIAALRRIPLPIADRNGVMDYLLASGFSTPIARWVLTNLRPNPGGVGLRWTFDLEGIAEMYDSYEDTCLWGLLQQPPQGLAVDFVRAERSNFRWEGGIADSIQQLGHRVHLLKDAGHWVHADNPGGLFDIMGSSFGVVDLHLERAQAGTRRR</sequence>
<dbReference type="STRING" id="3088.A0A383WMY7"/>
<dbReference type="InterPro" id="IPR000073">
    <property type="entry name" value="AB_hydrolase_1"/>
</dbReference>
<name>A0A383WMY7_TETOB</name>
<gene>
    <name evidence="3" type="ORF">BQ4739_LOCUS18875</name>
</gene>
<dbReference type="Gene3D" id="3.40.50.1820">
    <property type="entry name" value="alpha/beta hydrolase"/>
    <property type="match status" value="1"/>
</dbReference>
<dbReference type="GO" id="GO:0016787">
    <property type="term" value="F:hydrolase activity"/>
    <property type="evidence" value="ECO:0007669"/>
    <property type="project" value="UniProtKB-KW"/>
</dbReference>
<keyword evidence="2" id="KW-0378">Hydrolase</keyword>
<dbReference type="PANTHER" id="PTHR43248">
    <property type="entry name" value="2-SUCCINYL-6-HYDROXY-2,4-CYCLOHEXADIENE-1-CARBOXYLATE SYNTHASE"/>
    <property type="match status" value="1"/>
</dbReference>
<protein>
    <submittedName>
        <fullName evidence="3">Uncharacterized protein</fullName>
    </submittedName>
</protein>
<dbReference type="AlphaFoldDB" id="A0A383WMY7"/>
<organism evidence="3 4">
    <name type="scientific">Tetradesmus obliquus</name>
    <name type="common">Green alga</name>
    <name type="synonym">Acutodesmus obliquus</name>
    <dbReference type="NCBI Taxonomy" id="3088"/>
    <lineage>
        <taxon>Eukaryota</taxon>
        <taxon>Viridiplantae</taxon>
        <taxon>Chlorophyta</taxon>
        <taxon>core chlorophytes</taxon>
        <taxon>Chlorophyceae</taxon>
        <taxon>CS clade</taxon>
        <taxon>Sphaeropleales</taxon>
        <taxon>Scenedesmaceae</taxon>
        <taxon>Tetradesmus</taxon>
    </lineage>
</organism>
<evidence type="ECO:0000313" key="3">
    <source>
        <dbReference type="EMBL" id="SZX78554.1"/>
    </source>
</evidence>
<dbReference type="OrthoDB" id="8119704at2759"/>
<evidence type="ECO:0000256" key="1">
    <source>
        <dbReference type="ARBA" id="ARBA00010088"/>
    </source>
</evidence>
<reference evidence="3 4" key="1">
    <citation type="submission" date="2016-10" db="EMBL/GenBank/DDBJ databases">
        <authorList>
            <person name="Cai Z."/>
        </authorList>
    </citation>
    <scope>NUCLEOTIDE SEQUENCE [LARGE SCALE GENOMIC DNA]</scope>
</reference>
<accession>A0A383WMY7</accession>
<keyword evidence="4" id="KW-1185">Reference proteome</keyword>
<proteinExistence type="inferred from homology"/>